<feature type="transmembrane region" description="Helical" evidence="9">
    <location>
        <begin position="467"/>
        <end position="484"/>
    </location>
</feature>
<dbReference type="EMBL" id="JAVHNQ010000008">
    <property type="protein sequence ID" value="KAK6340532.1"/>
    <property type="molecule type" value="Genomic_DNA"/>
</dbReference>
<feature type="transmembrane region" description="Helical" evidence="9">
    <location>
        <begin position="529"/>
        <end position="554"/>
    </location>
</feature>
<evidence type="ECO:0000313" key="11">
    <source>
        <dbReference type="EMBL" id="KAK6340532.1"/>
    </source>
</evidence>
<feature type="compositionally biased region" description="Low complexity" evidence="8">
    <location>
        <begin position="100"/>
        <end position="111"/>
    </location>
</feature>
<feature type="transmembrane region" description="Helical" evidence="9">
    <location>
        <begin position="410"/>
        <end position="429"/>
    </location>
</feature>
<evidence type="ECO:0000256" key="8">
    <source>
        <dbReference type="SAM" id="MobiDB-lite"/>
    </source>
</evidence>
<feature type="region of interest" description="Disordered" evidence="8">
    <location>
        <begin position="1"/>
        <end position="234"/>
    </location>
</feature>
<feature type="transmembrane region" description="Helical" evidence="9">
    <location>
        <begin position="624"/>
        <end position="643"/>
    </location>
</feature>
<feature type="transmembrane region" description="Helical" evidence="9">
    <location>
        <begin position="566"/>
        <end position="584"/>
    </location>
</feature>
<protein>
    <submittedName>
        <fullName evidence="11">Triose-phosphate Transporter</fullName>
    </submittedName>
</protein>
<feature type="compositionally biased region" description="Polar residues" evidence="8">
    <location>
        <begin position="55"/>
        <end position="65"/>
    </location>
</feature>
<accession>A0AAV9UEG2</accession>
<keyword evidence="6 9" id="KW-1133">Transmembrane helix</keyword>
<dbReference type="InterPro" id="IPR050186">
    <property type="entry name" value="TPT_transporter"/>
</dbReference>
<proteinExistence type="inferred from homology"/>
<keyword evidence="12" id="KW-1185">Reference proteome</keyword>
<comment type="caution">
    <text evidence="11">The sequence shown here is derived from an EMBL/GenBank/DDBJ whole genome shotgun (WGS) entry which is preliminary data.</text>
</comment>
<organism evidence="11 12">
    <name type="scientific">Orbilia brochopaga</name>
    <dbReference type="NCBI Taxonomy" id="3140254"/>
    <lineage>
        <taxon>Eukaryota</taxon>
        <taxon>Fungi</taxon>
        <taxon>Dikarya</taxon>
        <taxon>Ascomycota</taxon>
        <taxon>Pezizomycotina</taxon>
        <taxon>Orbiliomycetes</taxon>
        <taxon>Orbiliales</taxon>
        <taxon>Orbiliaceae</taxon>
        <taxon>Orbilia</taxon>
    </lineage>
</organism>
<evidence type="ECO:0000256" key="1">
    <source>
        <dbReference type="ARBA" id="ARBA00003420"/>
    </source>
</evidence>
<dbReference type="InterPro" id="IPR004853">
    <property type="entry name" value="Sugar_P_trans_dom"/>
</dbReference>
<feature type="domain" description="Sugar phosphate transporter" evidence="10">
    <location>
        <begin position="410"/>
        <end position="641"/>
    </location>
</feature>
<dbReference type="Pfam" id="PF03151">
    <property type="entry name" value="TPT"/>
    <property type="match status" value="1"/>
</dbReference>
<feature type="transmembrane region" description="Helical" evidence="9">
    <location>
        <begin position="596"/>
        <end position="618"/>
    </location>
</feature>
<sequence>MPAHESQGDSQTQNEPESESQSQSHQSSSDAAAALPSPADATVAASTTHEPPPSHTSLPPQITSHQDGDDEGEAEVRVVPASRPADDTVTPFPRPPSPIPASSSASSSSSPPEMPGRITVDVHARRRSRGQSISTSFSPIAAHPSSNPGTPTDRNSPTARTRAFSQPLQNANPNQPAAKEGNTSPQSQLELNTLSSGDSDEEAGLTESARDRRRKKKLLRRGLGGLGSEGGRMRDAAATTTTNNNHHHIHVPEEELAHGSIINGIAVTRAEKRAADKHVLKDLALNALLIGMWYLFSLLISLYNKWMFSDPHLNFKFPLFVTSIHMLVQFTLSGLVMWYFVQFRPGYSELEHRKRYSSSSSSDSSPSREPQESRPLNEADSDLDEDDQDTRDLANETQSPGPKKPIMTKLFYVTRIAPCGMATGLDIGLGNMSLKHISLTFYTMCKSSSLAFVLIFAFIFRLEKPTIKLIAVIMVMTAGVVLMVSGEAVFVPIGFVLVMLASMLSGLRWSLTQLLLLRNPATSNPFSSIFFLAPVMFLSILVIAIPVEGVGAFWGRWLEVASERGIFAGVGMLIAPGIIAFCMTASEFALLRRTSVVTLSICGIFKEVVTISASATIFHDILTPINIGGLLITILSIASYNYIKISKMRGEAVRDVLASEAEDAEGRRSLLFERRSLALNRASLDSERRSGEFTR</sequence>
<feature type="transmembrane region" description="Helical" evidence="9">
    <location>
        <begin position="490"/>
        <end position="517"/>
    </location>
</feature>
<name>A0AAV9UEG2_9PEZI</name>
<feature type="compositionally biased region" description="Acidic residues" evidence="8">
    <location>
        <begin position="379"/>
        <end position="389"/>
    </location>
</feature>
<feature type="compositionally biased region" description="Polar residues" evidence="8">
    <location>
        <begin position="130"/>
        <end position="197"/>
    </location>
</feature>
<reference evidence="11 12" key="1">
    <citation type="submission" date="2019-10" db="EMBL/GenBank/DDBJ databases">
        <authorList>
            <person name="Palmer J.M."/>
        </authorList>
    </citation>
    <scope>NUCLEOTIDE SEQUENCE [LARGE SCALE GENOMIC DNA]</scope>
    <source>
        <strain evidence="11 12">TWF696</strain>
    </source>
</reference>
<feature type="compositionally biased region" description="Low complexity" evidence="8">
    <location>
        <begin position="357"/>
        <end position="367"/>
    </location>
</feature>
<feature type="transmembrane region" description="Helical" evidence="9">
    <location>
        <begin position="283"/>
        <end position="303"/>
    </location>
</feature>
<evidence type="ECO:0000313" key="12">
    <source>
        <dbReference type="Proteomes" id="UP001375240"/>
    </source>
</evidence>
<comment type="similarity">
    <text evidence="3">Belongs to the TPT transporter family. SLC35D subfamily.</text>
</comment>
<evidence type="ECO:0000256" key="4">
    <source>
        <dbReference type="ARBA" id="ARBA00011182"/>
    </source>
</evidence>
<feature type="compositionally biased region" description="Low complexity" evidence="8">
    <location>
        <begin position="10"/>
        <end position="45"/>
    </location>
</feature>
<dbReference type="Proteomes" id="UP001375240">
    <property type="component" value="Unassembled WGS sequence"/>
</dbReference>
<feature type="transmembrane region" description="Helical" evidence="9">
    <location>
        <begin position="441"/>
        <end position="460"/>
    </location>
</feature>
<evidence type="ECO:0000259" key="10">
    <source>
        <dbReference type="Pfam" id="PF03151"/>
    </source>
</evidence>
<evidence type="ECO:0000256" key="7">
    <source>
        <dbReference type="ARBA" id="ARBA00023136"/>
    </source>
</evidence>
<comment type="subcellular location">
    <subcellularLocation>
        <location evidence="2">Endoplasmic reticulum membrane</location>
        <topology evidence="2">Multi-pass membrane protein</topology>
    </subcellularLocation>
</comment>
<evidence type="ECO:0000256" key="5">
    <source>
        <dbReference type="ARBA" id="ARBA00022692"/>
    </source>
</evidence>
<feature type="transmembrane region" description="Helical" evidence="9">
    <location>
        <begin position="315"/>
        <end position="341"/>
    </location>
</feature>
<keyword evidence="5 9" id="KW-0812">Transmembrane</keyword>
<keyword evidence="7 9" id="KW-0472">Membrane</keyword>
<dbReference type="AlphaFoldDB" id="A0AAV9UEG2"/>
<evidence type="ECO:0000256" key="3">
    <source>
        <dbReference type="ARBA" id="ARBA00010425"/>
    </source>
</evidence>
<gene>
    <name evidence="11" type="primary">CAS42</name>
    <name evidence="11" type="ORF">TWF696_008858</name>
</gene>
<feature type="compositionally biased region" description="Basic residues" evidence="8">
    <location>
        <begin position="211"/>
        <end position="220"/>
    </location>
</feature>
<evidence type="ECO:0000256" key="9">
    <source>
        <dbReference type="SAM" id="Phobius"/>
    </source>
</evidence>
<comment type="function">
    <text evidence="1">Involved in the import of GDP-mannose from the cytoplasm into the Golgi lumen.</text>
</comment>
<dbReference type="GO" id="GO:0005789">
    <property type="term" value="C:endoplasmic reticulum membrane"/>
    <property type="evidence" value="ECO:0007669"/>
    <property type="project" value="UniProtKB-SubCell"/>
</dbReference>
<feature type="region of interest" description="Disordered" evidence="8">
    <location>
        <begin position="354"/>
        <end position="402"/>
    </location>
</feature>
<evidence type="ECO:0000256" key="6">
    <source>
        <dbReference type="ARBA" id="ARBA00022989"/>
    </source>
</evidence>
<dbReference type="PANTHER" id="PTHR11132">
    <property type="entry name" value="SOLUTE CARRIER FAMILY 35"/>
    <property type="match status" value="1"/>
</dbReference>
<evidence type="ECO:0000256" key="2">
    <source>
        <dbReference type="ARBA" id="ARBA00004477"/>
    </source>
</evidence>
<comment type="subunit">
    <text evidence="4">Homooligomer.</text>
</comment>